<evidence type="ECO:0000256" key="3">
    <source>
        <dbReference type="ARBA" id="ARBA00022448"/>
    </source>
</evidence>
<dbReference type="PANTHER" id="PTHR42809:SF1">
    <property type="entry name" value="FLAVODOXIN 1"/>
    <property type="match status" value="1"/>
</dbReference>
<evidence type="ECO:0000256" key="2">
    <source>
        <dbReference type="ARBA" id="ARBA00005267"/>
    </source>
</evidence>
<evidence type="ECO:0000256" key="6">
    <source>
        <dbReference type="ARBA" id="ARBA00022982"/>
    </source>
</evidence>
<dbReference type="InterPro" id="IPR008254">
    <property type="entry name" value="Flavodoxin/NO_synth"/>
</dbReference>
<dbReference type="InterPro" id="IPR010086">
    <property type="entry name" value="Flavodoxin_lc"/>
</dbReference>
<dbReference type="PROSITE" id="PS50902">
    <property type="entry name" value="FLAVODOXIN_LIKE"/>
    <property type="match status" value="1"/>
</dbReference>
<comment type="function">
    <text evidence="7">Low-potential electron donor to a number of redox enzymes.</text>
</comment>
<dbReference type="PANTHER" id="PTHR42809">
    <property type="entry name" value="FLAVODOXIN 2"/>
    <property type="match status" value="1"/>
</dbReference>
<dbReference type="RefSeq" id="WP_096428071.1">
    <property type="nucleotide sequence ID" value="NZ_AP018042.1"/>
</dbReference>
<dbReference type="AlphaFoldDB" id="A0A1Y1CIN7"/>
<evidence type="ECO:0000256" key="5">
    <source>
        <dbReference type="ARBA" id="ARBA00022643"/>
    </source>
</evidence>
<accession>A0A1Y1CIN7</accession>
<dbReference type="OrthoDB" id="9790745at2"/>
<dbReference type="InterPro" id="IPR029039">
    <property type="entry name" value="Flavoprotein-like_sf"/>
</dbReference>
<organism evidence="9 10">
    <name type="scientific">Labilibaculum antarcticum</name>
    <dbReference type="NCBI Taxonomy" id="1717717"/>
    <lineage>
        <taxon>Bacteria</taxon>
        <taxon>Pseudomonadati</taxon>
        <taxon>Bacteroidota</taxon>
        <taxon>Bacteroidia</taxon>
        <taxon>Marinilabiliales</taxon>
        <taxon>Marinifilaceae</taxon>
        <taxon>Labilibaculum</taxon>
    </lineage>
</organism>
<feature type="domain" description="Flavodoxin-like" evidence="8">
    <location>
        <begin position="4"/>
        <end position="165"/>
    </location>
</feature>
<sequence>MKKIGLFYSFNTHKTAKNAEKIKKAFGTSAEVESVNVEEIDEDIFVAYDNMILGVPTWFDGELPNYWDEFMPAIEDLKLKGKTVALFGLGDQVGYPENFVDALGLLATALEDRGAKVIGLTSPEGYKFEKSVALRDGKFLGLALDIENQAGLSNERIEAWVQQLKKEFK</sequence>
<reference evidence="9 10" key="1">
    <citation type="journal article" date="2018" name="Mar. Genomics">
        <title>Complete genome sequence of Marinifilaceae bacterium strain SPP2, isolated from the Antarctic marine sediment.</title>
        <authorList>
            <person name="Watanabe M."/>
            <person name="Kojima H."/>
            <person name="Fukui M."/>
        </authorList>
    </citation>
    <scope>NUCLEOTIDE SEQUENCE [LARGE SCALE GENOMIC DNA]</scope>
    <source>
        <strain evidence="9 10">SPP2</strain>
    </source>
</reference>
<dbReference type="InterPro" id="IPR050619">
    <property type="entry name" value="Flavodoxin"/>
</dbReference>
<dbReference type="KEGG" id="mbas:ALGA_0752"/>
<name>A0A1Y1CIN7_9BACT</name>
<evidence type="ECO:0000256" key="7">
    <source>
        <dbReference type="PIRNR" id="PIRNR038996"/>
    </source>
</evidence>
<proteinExistence type="inferred from homology"/>
<dbReference type="GO" id="GO:0010181">
    <property type="term" value="F:FMN binding"/>
    <property type="evidence" value="ECO:0007669"/>
    <property type="project" value="UniProtKB-UniRule"/>
</dbReference>
<comment type="similarity">
    <text evidence="2 7">Belongs to the flavodoxin family.</text>
</comment>
<keyword evidence="3 7" id="KW-0813">Transport</keyword>
<dbReference type="EMBL" id="AP018042">
    <property type="protein sequence ID" value="BAX79141.1"/>
    <property type="molecule type" value="Genomic_DNA"/>
</dbReference>
<evidence type="ECO:0000256" key="4">
    <source>
        <dbReference type="ARBA" id="ARBA00022630"/>
    </source>
</evidence>
<reference evidence="10" key="2">
    <citation type="journal article" date="2020" name="Antonie Van Leeuwenhoek">
        <title>Labilibaculum antarcticum sp. nov., a novel facultative anaerobic, psychrotorelant bacterium isolated from marine sediment of Antarctica.</title>
        <authorList>
            <person name="Watanabe M."/>
            <person name="Kojima H."/>
            <person name="Fukui M."/>
        </authorList>
    </citation>
    <scope>NUCLEOTIDE SEQUENCE [LARGE SCALE GENOMIC DNA]</scope>
    <source>
        <strain evidence="10">SPP2</strain>
    </source>
</reference>
<dbReference type="NCBIfam" id="TIGR01752">
    <property type="entry name" value="flav_long"/>
    <property type="match status" value="1"/>
</dbReference>
<keyword evidence="6 7" id="KW-0249">Electron transport</keyword>
<keyword evidence="4 7" id="KW-0285">Flavoprotein</keyword>
<dbReference type="SUPFAM" id="SSF52218">
    <property type="entry name" value="Flavoproteins"/>
    <property type="match status" value="1"/>
</dbReference>
<protein>
    <recommendedName>
        <fullName evidence="7">Flavodoxin</fullName>
    </recommendedName>
</protein>
<dbReference type="Proteomes" id="UP000218267">
    <property type="component" value="Chromosome"/>
</dbReference>
<comment type="cofactor">
    <cofactor evidence="1 7">
        <name>FMN</name>
        <dbReference type="ChEBI" id="CHEBI:58210"/>
    </cofactor>
</comment>
<keyword evidence="5 7" id="KW-0288">FMN</keyword>
<keyword evidence="10" id="KW-1185">Reference proteome</keyword>
<evidence type="ECO:0000256" key="1">
    <source>
        <dbReference type="ARBA" id="ARBA00001917"/>
    </source>
</evidence>
<dbReference type="Gene3D" id="3.40.50.360">
    <property type="match status" value="1"/>
</dbReference>
<evidence type="ECO:0000313" key="10">
    <source>
        <dbReference type="Proteomes" id="UP000218267"/>
    </source>
</evidence>
<dbReference type="GO" id="GO:0009055">
    <property type="term" value="F:electron transfer activity"/>
    <property type="evidence" value="ECO:0007669"/>
    <property type="project" value="UniProtKB-UniRule"/>
</dbReference>
<dbReference type="NCBIfam" id="NF006739">
    <property type="entry name" value="PRK09267.1-5"/>
    <property type="match status" value="1"/>
</dbReference>
<dbReference type="PIRSF" id="PIRSF038996">
    <property type="entry name" value="FldA"/>
    <property type="match status" value="1"/>
</dbReference>
<evidence type="ECO:0000313" key="9">
    <source>
        <dbReference type="EMBL" id="BAX79141.1"/>
    </source>
</evidence>
<dbReference type="Pfam" id="PF00258">
    <property type="entry name" value="Flavodoxin_1"/>
    <property type="match status" value="1"/>
</dbReference>
<evidence type="ECO:0000259" key="8">
    <source>
        <dbReference type="PROSITE" id="PS50902"/>
    </source>
</evidence>
<gene>
    <name evidence="9" type="ORF">ALGA_0752</name>
</gene>